<keyword evidence="9" id="KW-1185">Reference proteome</keyword>
<accession>A0A7X2XFN0</accession>
<feature type="transmembrane region" description="Helical" evidence="6">
    <location>
        <begin position="99"/>
        <end position="122"/>
    </location>
</feature>
<evidence type="ECO:0000256" key="1">
    <source>
        <dbReference type="ARBA" id="ARBA00004141"/>
    </source>
</evidence>
<evidence type="ECO:0000256" key="3">
    <source>
        <dbReference type="ARBA" id="ARBA00022692"/>
    </source>
</evidence>
<dbReference type="Proteomes" id="UP000443070">
    <property type="component" value="Unassembled WGS sequence"/>
</dbReference>
<proteinExistence type="inferred from homology"/>
<feature type="transmembrane region" description="Helical" evidence="6">
    <location>
        <begin position="288"/>
        <end position="303"/>
    </location>
</feature>
<feature type="transmembrane region" description="Helical" evidence="6">
    <location>
        <begin position="400"/>
        <end position="418"/>
    </location>
</feature>
<feature type="transmembrane region" description="Helical" evidence="6">
    <location>
        <begin position="371"/>
        <end position="394"/>
    </location>
</feature>
<evidence type="ECO:0000313" key="9">
    <source>
        <dbReference type="Proteomes" id="UP000443070"/>
    </source>
</evidence>
<dbReference type="Proteomes" id="UP000484547">
    <property type="component" value="Unassembled WGS sequence"/>
</dbReference>
<comment type="similarity">
    <text evidence="2">Belongs to the SLC13A/DASS transporter (TC 2.A.47) family. DIT1 subfamily.</text>
</comment>
<feature type="transmembrane region" description="Helical" evidence="6">
    <location>
        <begin position="233"/>
        <end position="255"/>
    </location>
</feature>
<evidence type="ECO:0000256" key="5">
    <source>
        <dbReference type="ARBA" id="ARBA00023136"/>
    </source>
</evidence>
<dbReference type="NCBIfam" id="TIGR00785">
    <property type="entry name" value="dass"/>
    <property type="match status" value="1"/>
</dbReference>
<name>A0A7X2XFN0_9FIRM</name>
<dbReference type="EMBL" id="WNBW01000003">
    <property type="protein sequence ID" value="MTU03896.1"/>
    <property type="molecule type" value="Genomic_DNA"/>
</dbReference>
<dbReference type="EMBL" id="WNBM01000003">
    <property type="protein sequence ID" value="MTT75834.1"/>
    <property type="molecule type" value="Genomic_DNA"/>
</dbReference>
<feature type="transmembrane region" description="Helical" evidence="6">
    <location>
        <begin position="18"/>
        <end position="35"/>
    </location>
</feature>
<dbReference type="OrthoDB" id="9156049at2"/>
<keyword evidence="3 6" id="KW-0812">Transmembrane</keyword>
<dbReference type="GO" id="GO:0022857">
    <property type="term" value="F:transmembrane transporter activity"/>
    <property type="evidence" value="ECO:0007669"/>
    <property type="project" value="InterPro"/>
</dbReference>
<comment type="subcellular location">
    <subcellularLocation>
        <location evidence="1">Membrane</location>
        <topology evidence="1">Multi-pass membrane protein</topology>
    </subcellularLocation>
</comment>
<evidence type="ECO:0000256" key="4">
    <source>
        <dbReference type="ARBA" id="ARBA00022989"/>
    </source>
</evidence>
<dbReference type="Pfam" id="PF00939">
    <property type="entry name" value="Na_sulph_symp"/>
    <property type="match status" value="1"/>
</dbReference>
<evidence type="ECO:0000256" key="2">
    <source>
        <dbReference type="ARBA" id="ARBA00007349"/>
    </source>
</evidence>
<keyword evidence="4 6" id="KW-1133">Transmembrane helix</keyword>
<evidence type="ECO:0000313" key="8">
    <source>
        <dbReference type="EMBL" id="MTU03896.1"/>
    </source>
</evidence>
<dbReference type="PANTHER" id="PTHR10283">
    <property type="entry name" value="SOLUTE CARRIER FAMILY 13 MEMBER"/>
    <property type="match status" value="1"/>
</dbReference>
<protein>
    <submittedName>
        <fullName evidence="7">DASS family sodium-coupled anion symporter</fullName>
    </submittedName>
</protein>
<dbReference type="PIRSF" id="PIRSF002457">
    <property type="entry name" value="DASS"/>
    <property type="match status" value="1"/>
</dbReference>
<dbReference type="RefSeq" id="WP_155163897.1">
    <property type="nucleotide sequence ID" value="NZ_CATWQF010000005.1"/>
</dbReference>
<evidence type="ECO:0000313" key="7">
    <source>
        <dbReference type="EMBL" id="MTT75834.1"/>
    </source>
</evidence>
<feature type="transmembrane region" description="Helical" evidence="6">
    <location>
        <begin position="47"/>
        <end position="79"/>
    </location>
</feature>
<feature type="transmembrane region" description="Helical" evidence="6">
    <location>
        <begin position="143"/>
        <end position="160"/>
    </location>
</feature>
<keyword evidence="5 6" id="KW-0472">Membrane</keyword>
<feature type="transmembrane region" description="Helical" evidence="6">
    <location>
        <begin position="425"/>
        <end position="449"/>
    </location>
</feature>
<dbReference type="AlphaFoldDB" id="A0A7X2XFN0"/>
<evidence type="ECO:0000256" key="6">
    <source>
        <dbReference type="SAM" id="Phobius"/>
    </source>
</evidence>
<gene>
    <name evidence="7" type="ORF">GMD11_06090</name>
    <name evidence="8" type="ORF">GMD18_05735</name>
</gene>
<sequence>MEADKKTTTEEAGFFKKYGFYLALAVLAVIVMLPNPEGLSVAGQRMIGIMVFSVIVWATTAISYPVSAGVIMTLMALLIGFAPNPETGKLFGTAAGLGIGLKGFASTAFCLVAAAMFLAVAMTKTGLDKRIALVILSKLGAKSNRVVIGVILCGFILSFFVPSTTARVACLVPIVMGMIKAFDVPLKSKFAGMLMITVAQVDSVWNVGIKTAAAQNMVAVNFISSQLGVDISWLDWFVAAAPFSLLMSICLYKLMMHLMPPEIDEIKGGKETVARLLKEMGKVSVDEMKLLVISIFLLIFWTTEKKLHPIDTSTTTMVAVTLLLLPKIGVMSWNDVVHKVNWGTVLLFGVGISLGTALLSTKAATWMANEIVVGFGLENSTTIMVLAIMSLFLIVIHMGFASATGLAAAIIPIIISVLQHLKTPGVNIVGMTMILQYVVSFGFILPVNAPQNMIAYGTDTFEVHDFVRAGIPLTIIAFALIMILGATYWKWLGLV</sequence>
<organism evidence="7 10">
    <name type="scientific">Phascolarctobacterium faecium</name>
    <dbReference type="NCBI Taxonomy" id="33025"/>
    <lineage>
        <taxon>Bacteria</taxon>
        <taxon>Bacillati</taxon>
        <taxon>Bacillota</taxon>
        <taxon>Negativicutes</taxon>
        <taxon>Acidaminococcales</taxon>
        <taxon>Acidaminococcaceae</taxon>
        <taxon>Phascolarctobacterium</taxon>
    </lineage>
</organism>
<feature type="transmembrane region" description="Helical" evidence="6">
    <location>
        <begin position="340"/>
        <end position="359"/>
    </location>
</feature>
<feature type="transmembrane region" description="Helical" evidence="6">
    <location>
        <begin position="469"/>
        <end position="489"/>
    </location>
</feature>
<dbReference type="InterPro" id="IPR030676">
    <property type="entry name" value="CitT-rel"/>
</dbReference>
<dbReference type="GO" id="GO:0005886">
    <property type="term" value="C:plasma membrane"/>
    <property type="evidence" value="ECO:0007669"/>
    <property type="project" value="TreeGrafter"/>
</dbReference>
<reference evidence="9 10" key="1">
    <citation type="journal article" date="2019" name="Nat. Med.">
        <title>A library of human gut bacterial isolates paired with longitudinal multiomics data enables mechanistic microbiome research.</title>
        <authorList>
            <person name="Poyet M."/>
            <person name="Groussin M."/>
            <person name="Gibbons S.M."/>
            <person name="Avila-Pacheco J."/>
            <person name="Jiang X."/>
            <person name="Kearney S.M."/>
            <person name="Perrotta A.R."/>
            <person name="Berdy B."/>
            <person name="Zhao S."/>
            <person name="Lieberman T.D."/>
            <person name="Swanson P.K."/>
            <person name="Smith M."/>
            <person name="Roesemann S."/>
            <person name="Alexander J.E."/>
            <person name="Rich S.A."/>
            <person name="Livny J."/>
            <person name="Vlamakis H."/>
            <person name="Clish C."/>
            <person name="Bullock K."/>
            <person name="Deik A."/>
            <person name="Scott J."/>
            <person name="Pierce K.A."/>
            <person name="Xavier R.J."/>
            <person name="Alm E.J."/>
        </authorList>
    </citation>
    <scope>NUCLEOTIDE SEQUENCE [LARGE SCALE GENOMIC DNA]</scope>
    <source>
        <strain evidence="7 10">BIOML-A13</strain>
        <strain evidence="8 9">BIOML-A3</strain>
    </source>
</reference>
<comment type="caution">
    <text evidence="7">The sequence shown here is derived from an EMBL/GenBank/DDBJ whole genome shotgun (WGS) entry which is preliminary data.</text>
</comment>
<evidence type="ECO:0000313" key="10">
    <source>
        <dbReference type="Proteomes" id="UP000484547"/>
    </source>
</evidence>
<dbReference type="InterPro" id="IPR001898">
    <property type="entry name" value="SLC13A/DASS"/>
</dbReference>